<keyword evidence="3" id="KW-1185">Reference proteome</keyword>
<keyword evidence="1" id="KW-0812">Transmembrane</keyword>
<sequence length="262" mass="28717">MTGGTAASLTSGVVSRLTGLSAIPPPPFSLPRASRTITRLVGVLTCVTMLAVVSLISLGAMLICSPDPSVTSYTRLAFVSKVAQQCASAKFRCELLQECFCLHKNRKCGAIISMTCRRSSTNDSVRRQLRVSNEKASQIYTDFAVVVHTQKPFVPLLQSNKNKQSWVLVVEHHSVRLKRSLNKVFLQSPSDPSPGSCCRMTSMVPYRKLGLQAAAVSHPTCAQNVEKVARVVHVMYLQSHRIPGRVTKSAGVLYTNSTHYRR</sequence>
<evidence type="ECO:0000313" key="3">
    <source>
        <dbReference type="Proteomes" id="UP000799538"/>
    </source>
</evidence>
<reference evidence="3" key="1">
    <citation type="journal article" date="2020" name="Stud. Mycol.">
        <title>101 Dothideomycetes genomes: A test case for predicting lifestyles and emergence of pathogens.</title>
        <authorList>
            <person name="Haridas S."/>
            <person name="Albert R."/>
            <person name="Binder M."/>
            <person name="Bloem J."/>
            <person name="LaButti K."/>
            <person name="Salamov A."/>
            <person name="Andreopoulos B."/>
            <person name="Baker S."/>
            <person name="Barry K."/>
            <person name="Bills G."/>
            <person name="Bluhm B."/>
            <person name="Cannon C."/>
            <person name="Castanera R."/>
            <person name="Culley D."/>
            <person name="Daum C."/>
            <person name="Ezra D."/>
            <person name="Gonzalez J."/>
            <person name="Henrissat B."/>
            <person name="Kuo A."/>
            <person name="Liang C."/>
            <person name="Lipzen A."/>
            <person name="Lutzoni F."/>
            <person name="Magnuson J."/>
            <person name="Mondo S."/>
            <person name="Nolan M."/>
            <person name="Ohm R."/>
            <person name="Pangilinan J."/>
            <person name="Park H.-J."/>
            <person name="Ramirez L."/>
            <person name="Alfaro M."/>
            <person name="Sun H."/>
            <person name="Tritt A."/>
            <person name="Yoshinaga Y."/>
            <person name="Zwiers L.-H."/>
            <person name="Turgeon B."/>
            <person name="Goodwin S."/>
            <person name="Spatafora J."/>
            <person name="Crous P."/>
            <person name="Grigoriev I."/>
        </authorList>
    </citation>
    <scope>NUCLEOTIDE SEQUENCE [LARGE SCALE GENOMIC DNA]</scope>
    <source>
        <strain evidence="3">CECT 20119</strain>
    </source>
</reference>
<keyword evidence="1" id="KW-0472">Membrane</keyword>
<accession>A0A6A6GGS9</accession>
<name>A0A6A6GGS9_9PEZI</name>
<keyword evidence="1" id="KW-1133">Transmembrane helix</keyword>
<evidence type="ECO:0000313" key="2">
    <source>
        <dbReference type="EMBL" id="KAF2224703.1"/>
    </source>
</evidence>
<evidence type="ECO:0000256" key="1">
    <source>
        <dbReference type="SAM" id="Phobius"/>
    </source>
</evidence>
<dbReference type="EMBL" id="ML992504">
    <property type="protein sequence ID" value="KAF2224703.1"/>
    <property type="molecule type" value="Genomic_DNA"/>
</dbReference>
<dbReference type="Proteomes" id="UP000799538">
    <property type="component" value="Unassembled WGS sequence"/>
</dbReference>
<proteinExistence type="predicted"/>
<organism evidence="2 3">
    <name type="scientific">Elsinoe ampelina</name>
    <dbReference type="NCBI Taxonomy" id="302913"/>
    <lineage>
        <taxon>Eukaryota</taxon>
        <taxon>Fungi</taxon>
        <taxon>Dikarya</taxon>
        <taxon>Ascomycota</taxon>
        <taxon>Pezizomycotina</taxon>
        <taxon>Dothideomycetes</taxon>
        <taxon>Dothideomycetidae</taxon>
        <taxon>Myriangiales</taxon>
        <taxon>Elsinoaceae</taxon>
        <taxon>Elsinoe</taxon>
    </lineage>
</organism>
<protein>
    <submittedName>
        <fullName evidence="2">Uncharacterized protein</fullName>
    </submittedName>
</protein>
<feature type="transmembrane region" description="Helical" evidence="1">
    <location>
        <begin position="40"/>
        <end position="63"/>
    </location>
</feature>
<dbReference type="AlphaFoldDB" id="A0A6A6GGS9"/>
<gene>
    <name evidence="2" type="ORF">BDZ85DRAFT_83168</name>
</gene>